<feature type="transmembrane region" description="Helical" evidence="1">
    <location>
        <begin position="86"/>
        <end position="105"/>
    </location>
</feature>
<dbReference type="Proteomes" id="UP001611580">
    <property type="component" value="Unassembled WGS sequence"/>
</dbReference>
<reference evidence="2 3" key="1">
    <citation type="submission" date="2024-10" db="EMBL/GenBank/DDBJ databases">
        <title>The Natural Products Discovery Center: Release of the First 8490 Sequenced Strains for Exploring Actinobacteria Biosynthetic Diversity.</title>
        <authorList>
            <person name="Kalkreuter E."/>
            <person name="Kautsar S.A."/>
            <person name="Yang D."/>
            <person name="Bader C.D."/>
            <person name="Teijaro C.N."/>
            <person name="Fluegel L."/>
            <person name="Davis C.M."/>
            <person name="Simpson J.R."/>
            <person name="Lauterbach L."/>
            <person name="Steele A.D."/>
            <person name="Gui C."/>
            <person name="Meng S."/>
            <person name="Li G."/>
            <person name="Viehrig K."/>
            <person name="Ye F."/>
            <person name="Su P."/>
            <person name="Kiefer A.F."/>
            <person name="Nichols A."/>
            <person name="Cepeda A.J."/>
            <person name="Yan W."/>
            <person name="Fan B."/>
            <person name="Jiang Y."/>
            <person name="Adhikari A."/>
            <person name="Zheng C.-J."/>
            <person name="Schuster L."/>
            <person name="Cowan T.M."/>
            <person name="Smanski M.J."/>
            <person name="Chevrette M.G."/>
            <person name="De Carvalho L.P.S."/>
            <person name="Shen B."/>
        </authorList>
    </citation>
    <scope>NUCLEOTIDE SEQUENCE [LARGE SCALE GENOMIC DNA]</scope>
    <source>
        <strain evidence="2 3">NPDC019481</strain>
    </source>
</reference>
<dbReference type="EMBL" id="JBIRYI010000002">
    <property type="protein sequence ID" value="MFI2486013.1"/>
    <property type="molecule type" value="Genomic_DNA"/>
</dbReference>
<proteinExistence type="predicted"/>
<comment type="caution">
    <text evidence="2">The sequence shown here is derived from an EMBL/GenBank/DDBJ whole genome shotgun (WGS) entry which is preliminary data.</text>
</comment>
<dbReference type="InterPro" id="IPR014509">
    <property type="entry name" value="YjdF-like"/>
</dbReference>
<keyword evidence="1" id="KW-0472">Membrane</keyword>
<protein>
    <submittedName>
        <fullName evidence="2">Uncharacterized protein</fullName>
    </submittedName>
</protein>
<evidence type="ECO:0000313" key="3">
    <source>
        <dbReference type="Proteomes" id="UP001611580"/>
    </source>
</evidence>
<organism evidence="2 3">
    <name type="scientific">Promicromonospora kroppenstedtii</name>
    <dbReference type="NCBI Taxonomy" id="440482"/>
    <lineage>
        <taxon>Bacteria</taxon>
        <taxon>Bacillati</taxon>
        <taxon>Actinomycetota</taxon>
        <taxon>Actinomycetes</taxon>
        <taxon>Micrococcales</taxon>
        <taxon>Promicromonosporaceae</taxon>
        <taxon>Promicromonospora</taxon>
    </lineage>
</organism>
<dbReference type="RefSeq" id="WP_397401559.1">
    <property type="nucleotide sequence ID" value="NZ_JBIRYI010000002.1"/>
</dbReference>
<evidence type="ECO:0000313" key="2">
    <source>
        <dbReference type="EMBL" id="MFI2486013.1"/>
    </source>
</evidence>
<gene>
    <name evidence="2" type="ORF">ACH47X_03845</name>
</gene>
<feature type="transmembrane region" description="Helical" evidence="1">
    <location>
        <begin position="117"/>
        <end position="140"/>
    </location>
</feature>
<feature type="transmembrane region" description="Helical" evidence="1">
    <location>
        <begin position="56"/>
        <end position="74"/>
    </location>
</feature>
<dbReference type="Pfam" id="PF09997">
    <property type="entry name" value="DUF2238"/>
    <property type="match status" value="1"/>
</dbReference>
<feature type="transmembrane region" description="Helical" evidence="1">
    <location>
        <begin position="160"/>
        <end position="180"/>
    </location>
</feature>
<feature type="transmembrane region" description="Helical" evidence="1">
    <location>
        <begin position="20"/>
        <end position="44"/>
    </location>
</feature>
<evidence type="ECO:0000256" key="1">
    <source>
        <dbReference type="SAM" id="Phobius"/>
    </source>
</evidence>
<keyword evidence="1" id="KW-1133">Transmembrane helix</keyword>
<name>A0ABW7XEU9_9MICO</name>
<keyword evidence="1" id="KW-0812">Transmembrane</keyword>
<keyword evidence="3" id="KW-1185">Reference proteome</keyword>
<sequence>MRGTTVEHLLLPGDVVRAAVAVSVVVGGATFGGPAAALFLLVLGGALVPRLLGLRTVLDVCFGSCLLLAAWAALLRWYEAVSWLDLLVHAVCTGLVAAVGVLALVRSRVVAPWASGWRRAGLIVTTTAVGALGAVLWELGEWAGYTYVDDEIRVGYADTIGDLAFGLLGALAAGVVIAVWRPAQDSDDAR</sequence>
<accession>A0ABW7XEU9</accession>